<gene>
    <name evidence="2" type="ORF">TrLO_g5935</name>
</gene>
<feature type="compositionally biased region" description="Basic residues" evidence="1">
    <location>
        <begin position="231"/>
        <end position="247"/>
    </location>
</feature>
<evidence type="ECO:0000313" key="2">
    <source>
        <dbReference type="EMBL" id="GMH57326.1"/>
    </source>
</evidence>
<reference evidence="3" key="1">
    <citation type="journal article" date="2023" name="Commun. Biol.">
        <title>Genome analysis of Parmales, the sister group of diatoms, reveals the evolutionary specialization of diatoms from phago-mixotrophs to photoautotrophs.</title>
        <authorList>
            <person name="Ban H."/>
            <person name="Sato S."/>
            <person name="Yoshikawa S."/>
            <person name="Yamada K."/>
            <person name="Nakamura Y."/>
            <person name="Ichinomiya M."/>
            <person name="Sato N."/>
            <person name="Blanc-Mathieu R."/>
            <person name="Endo H."/>
            <person name="Kuwata A."/>
            <person name="Ogata H."/>
        </authorList>
    </citation>
    <scope>NUCLEOTIDE SEQUENCE [LARGE SCALE GENOMIC DNA]</scope>
    <source>
        <strain evidence="3">NIES 3700</strain>
    </source>
</reference>
<dbReference type="Proteomes" id="UP001165122">
    <property type="component" value="Unassembled WGS sequence"/>
</dbReference>
<organism evidence="2 3">
    <name type="scientific">Triparma laevis f. longispina</name>
    <dbReference type="NCBI Taxonomy" id="1714387"/>
    <lineage>
        <taxon>Eukaryota</taxon>
        <taxon>Sar</taxon>
        <taxon>Stramenopiles</taxon>
        <taxon>Ochrophyta</taxon>
        <taxon>Bolidophyceae</taxon>
        <taxon>Parmales</taxon>
        <taxon>Triparmaceae</taxon>
        <taxon>Triparma</taxon>
    </lineage>
</organism>
<sequence>MGIFGTLKKALGLKWSKPQKKDLVDSNGSTNGEVEQTEQVDIMDVDVENSVEEWEPMPPVEASRNGLSDEWIIENMKGEDFEILEITCTTKYSSLGIVIRVRSKQMVVISEEPTVGGEGEALGLEKGDVIVEIANEPPREWLPGVKEQLKNAARPYTMKLCRFKGKNGVLTEVLQPLLNSPGGSGRVSPTSVRLESPRKGKGRPRKTPLPISPETQLAIMVAANAGGNTPGRKKVSAKSLKSAKKKEAKQVASKAKHSTKKKSGKKK</sequence>
<dbReference type="AlphaFoldDB" id="A0A9W6ZSL8"/>
<protein>
    <recommendedName>
        <fullName evidence="4">PDZ domain-containing protein</fullName>
    </recommendedName>
</protein>
<dbReference type="OrthoDB" id="10439043at2759"/>
<keyword evidence="3" id="KW-1185">Reference proteome</keyword>
<feature type="compositionally biased region" description="Basic residues" evidence="1">
    <location>
        <begin position="254"/>
        <end position="267"/>
    </location>
</feature>
<evidence type="ECO:0008006" key="4">
    <source>
        <dbReference type="Google" id="ProtNLM"/>
    </source>
</evidence>
<comment type="caution">
    <text evidence="2">The sequence shown here is derived from an EMBL/GenBank/DDBJ whole genome shotgun (WGS) entry which is preliminary data.</text>
</comment>
<evidence type="ECO:0000256" key="1">
    <source>
        <dbReference type="SAM" id="MobiDB-lite"/>
    </source>
</evidence>
<evidence type="ECO:0000313" key="3">
    <source>
        <dbReference type="Proteomes" id="UP001165122"/>
    </source>
</evidence>
<feature type="region of interest" description="Disordered" evidence="1">
    <location>
        <begin position="176"/>
        <end position="267"/>
    </location>
</feature>
<proteinExistence type="predicted"/>
<dbReference type="SUPFAM" id="SSF50156">
    <property type="entry name" value="PDZ domain-like"/>
    <property type="match status" value="1"/>
</dbReference>
<name>A0A9W6ZSL8_9STRA</name>
<dbReference type="InterPro" id="IPR036034">
    <property type="entry name" value="PDZ_sf"/>
</dbReference>
<dbReference type="EMBL" id="BRXW01000465">
    <property type="protein sequence ID" value="GMH57326.1"/>
    <property type="molecule type" value="Genomic_DNA"/>
</dbReference>
<accession>A0A9W6ZSL8</accession>